<dbReference type="AlphaFoldDB" id="W2S4Z8"/>
<dbReference type="STRING" id="1220924.W2S4Z8"/>
<sequence>MSRMHPSPTTQLPPPPYECKNDHDQPCIPPVEGGEDAQEVLESLQWIPSTPYQPFRSPLPRLVAVPQIQPNSLISGPMPFLRAYAPALAPYDITPETFTAFIDGLAVAQAPAPPMQAVQLVGIGLGFVPYHWAQLASAGVGLAADAGTAAVSATRTKLYLEETNARLFQPRGLKVRIVGEEELQQLLHLPTRAPLLAPIDTDTDCLTLADRRLAALRQYLSPLTLDVPPPVASKNVIDRLSGKQVQMRLRKNRKRAEEASVKAQAKEEKRDKGAKKDEEDEECERKRAKRERKGAKRERKEEKHERKEAEKELKGVGKLKWIVVESL</sequence>
<proteinExistence type="predicted"/>
<reference evidence="2 3" key="1">
    <citation type="submission" date="2013-03" db="EMBL/GenBank/DDBJ databases">
        <title>The Genome Sequence of Phialophora europaea CBS 101466.</title>
        <authorList>
            <consortium name="The Broad Institute Genomics Platform"/>
            <person name="Cuomo C."/>
            <person name="de Hoog S."/>
            <person name="Gorbushina A."/>
            <person name="Walker B."/>
            <person name="Young S.K."/>
            <person name="Zeng Q."/>
            <person name="Gargeya S."/>
            <person name="Fitzgerald M."/>
            <person name="Haas B."/>
            <person name="Abouelleil A."/>
            <person name="Allen A.W."/>
            <person name="Alvarado L."/>
            <person name="Arachchi H.M."/>
            <person name="Berlin A.M."/>
            <person name="Chapman S.B."/>
            <person name="Gainer-Dewar J."/>
            <person name="Goldberg J."/>
            <person name="Griggs A."/>
            <person name="Gujja S."/>
            <person name="Hansen M."/>
            <person name="Howarth C."/>
            <person name="Imamovic A."/>
            <person name="Ireland A."/>
            <person name="Larimer J."/>
            <person name="McCowan C."/>
            <person name="Murphy C."/>
            <person name="Pearson M."/>
            <person name="Poon T.W."/>
            <person name="Priest M."/>
            <person name="Roberts A."/>
            <person name="Saif S."/>
            <person name="Shea T."/>
            <person name="Sisk P."/>
            <person name="Sykes S."/>
            <person name="Wortman J."/>
            <person name="Nusbaum C."/>
            <person name="Birren B."/>
        </authorList>
    </citation>
    <scope>NUCLEOTIDE SEQUENCE [LARGE SCALE GENOMIC DNA]</scope>
    <source>
        <strain evidence="2 3">CBS 101466</strain>
    </source>
</reference>
<dbReference type="PANTHER" id="PTHR38887">
    <property type="entry name" value="CHROMOSOME 21, WHOLE GENOME SHOTGUN SEQUENCE"/>
    <property type="match status" value="1"/>
</dbReference>
<dbReference type="InParanoid" id="W2S4Z8"/>
<evidence type="ECO:0000256" key="1">
    <source>
        <dbReference type="SAM" id="MobiDB-lite"/>
    </source>
</evidence>
<keyword evidence="3" id="KW-1185">Reference proteome</keyword>
<dbReference type="VEuPathDB" id="FungiDB:HMPREF1541_11086"/>
<name>W2S4Z8_CYPE1</name>
<dbReference type="HOGENOM" id="CLU_057151_0_0_1"/>
<protein>
    <submittedName>
        <fullName evidence="2">Uncharacterized protein</fullName>
    </submittedName>
</protein>
<dbReference type="PANTHER" id="PTHR38887:SF1">
    <property type="entry name" value="RAS MODIFICATION PROTEIN ERF4"/>
    <property type="match status" value="1"/>
</dbReference>
<organism evidence="2 3">
    <name type="scientific">Cyphellophora europaea (strain CBS 101466)</name>
    <name type="common">Phialophora europaea</name>
    <dbReference type="NCBI Taxonomy" id="1220924"/>
    <lineage>
        <taxon>Eukaryota</taxon>
        <taxon>Fungi</taxon>
        <taxon>Dikarya</taxon>
        <taxon>Ascomycota</taxon>
        <taxon>Pezizomycotina</taxon>
        <taxon>Eurotiomycetes</taxon>
        <taxon>Chaetothyriomycetidae</taxon>
        <taxon>Chaetothyriales</taxon>
        <taxon>Cyphellophoraceae</taxon>
        <taxon>Cyphellophora</taxon>
    </lineage>
</organism>
<dbReference type="InterPro" id="IPR053221">
    <property type="entry name" value="Burnettramic_acid_biosynth"/>
</dbReference>
<dbReference type="OrthoDB" id="3068835at2759"/>
<feature type="compositionally biased region" description="Basic residues" evidence="1">
    <location>
        <begin position="286"/>
        <end position="297"/>
    </location>
</feature>
<feature type="region of interest" description="Disordered" evidence="1">
    <location>
        <begin position="248"/>
        <end position="313"/>
    </location>
</feature>
<gene>
    <name evidence="2" type="ORF">HMPREF1541_11086</name>
</gene>
<dbReference type="Proteomes" id="UP000030752">
    <property type="component" value="Unassembled WGS sequence"/>
</dbReference>
<dbReference type="eggNOG" id="ENOG502S9HR">
    <property type="taxonomic scope" value="Eukaryota"/>
</dbReference>
<feature type="compositionally biased region" description="Basic and acidic residues" evidence="1">
    <location>
        <begin position="298"/>
        <end position="313"/>
    </location>
</feature>
<feature type="compositionally biased region" description="Low complexity" evidence="1">
    <location>
        <begin position="1"/>
        <end position="10"/>
    </location>
</feature>
<feature type="compositionally biased region" description="Basic and acidic residues" evidence="1">
    <location>
        <begin position="255"/>
        <end position="277"/>
    </location>
</feature>
<dbReference type="GeneID" id="19978425"/>
<dbReference type="EMBL" id="KI635847">
    <property type="protein sequence ID" value="ETN43762.1"/>
    <property type="molecule type" value="Genomic_DNA"/>
</dbReference>
<feature type="region of interest" description="Disordered" evidence="1">
    <location>
        <begin position="1"/>
        <end position="25"/>
    </location>
</feature>
<evidence type="ECO:0000313" key="2">
    <source>
        <dbReference type="EMBL" id="ETN43762.1"/>
    </source>
</evidence>
<accession>W2S4Z8</accession>
<dbReference type="RefSeq" id="XP_008713977.1">
    <property type="nucleotide sequence ID" value="XM_008715755.1"/>
</dbReference>
<evidence type="ECO:0000313" key="3">
    <source>
        <dbReference type="Proteomes" id="UP000030752"/>
    </source>
</evidence>